<organism evidence="1 2">
    <name type="scientific">Halopiger aswanensis</name>
    <dbReference type="NCBI Taxonomy" id="148449"/>
    <lineage>
        <taxon>Archaea</taxon>
        <taxon>Methanobacteriati</taxon>
        <taxon>Methanobacteriota</taxon>
        <taxon>Stenosarchaea group</taxon>
        <taxon>Halobacteria</taxon>
        <taxon>Halobacteriales</taxon>
        <taxon>Natrialbaceae</taxon>
        <taxon>Halopiger</taxon>
    </lineage>
</organism>
<evidence type="ECO:0000313" key="2">
    <source>
        <dbReference type="Proteomes" id="UP000283805"/>
    </source>
</evidence>
<proteinExistence type="predicted"/>
<accession>A0A3R7KLS7</accession>
<keyword evidence="2" id="KW-1185">Reference proteome</keyword>
<dbReference type="AlphaFoldDB" id="A0A3R7KLS7"/>
<evidence type="ECO:0000313" key="1">
    <source>
        <dbReference type="EMBL" id="RKD95814.1"/>
    </source>
</evidence>
<sequence>MTGNAAAQVENYQFNGTTIEGASDDGSLSEIRVWVENGTFGYEGLENAATTATVELQAVYNGSTHTIASTTREDISGQSQHDLAFERLEGDVLAHPDLSASKFESGTDGETVTTDDVDLQLTVTVTTTTDATVSGSVASNLTVVMTNTESTASGGGSTGGSVRSYETIAQSDDGWQTLKADFGEVTHFKIELDPDHYEDGVPEGNNGTEWPDNPDEYFQEVIVDHGADGPTDEYRFGFHGPGGLGSTDNTEGYIRANYGTDDSPDRKDFGENEDIEGFTASESDDKLTYTFTVDWTTLGVDGDLAAPGKPGEVYLEAFGGDGGEGRMGSTGTVYYNVK</sequence>
<dbReference type="RefSeq" id="WP_245977559.1">
    <property type="nucleotide sequence ID" value="NZ_RAPO01000002.1"/>
</dbReference>
<dbReference type="Proteomes" id="UP000283805">
    <property type="component" value="Unassembled WGS sequence"/>
</dbReference>
<reference evidence="1 2" key="1">
    <citation type="submission" date="2018-09" db="EMBL/GenBank/DDBJ databases">
        <title>Genomic Encyclopedia of Archaeal and Bacterial Type Strains, Phase II (KMG-II): from individual species to whole genera.</title>
        <authorList>
            <person name="Goeker M."/>
        </authorList>
    </citation>
    <scope>NUCLEOTIDE SEQUENCE [LARGE SCALE GENOMIC DNA]</scope>
    <source>
        <strain evidence="1 2">DSM 13151</strain>
    </source>
</reference>
<dbReference type="EMBL" id="RAPO01000002">
    <property type="protein sequence ID" value="RKD95814.1"/>
    <property type="molecule type" value="Genomic_DNA"/>
</dbReference>
<comment type="caution">
    <text evidence="1">The sequence shown here is derived from an EMBL/GenBank/DDBJ whole genome shotgun (WGS) entry which is preliminary data.</text>
</comment>
<gene>
    <name evidence="1" type="ORF">ATJ93_2677</name>
</gene>
<protein>
    <submittedName>
        <fullName evidence="1">Uncharacterized protein</fullName>
    </submittedName>
</protein>
<name>A0A3R7KLS7_9EURY</name>